<dbReference type="EMBL" id="CP025430">
    <property type="protein sequence ID" value="AUH65036.1"/>
    <property type="molecule type" value="Genomic_DNA"/>
</dbReference>
<dbReference type="SUPFAM" id="SSF51735">
    <property type="entry name" value="NAD(P)-binding Rossmann-fold domains"/>
    <property type="match status" value="1"/>
</dbReference>
<dbReference type="PANTHER" id="PTHR43477">
    <property type="entry name" value="DIHYDROANTICAPSIN 7-DEHYDROGENASE"/>
    <property type="match status" value="1"/>
</dbReference>
<dbReference type="CDD" id="cd05233">
    <property type="entry name" value="SDR_c"/>
    <property type="match status" value="1"/>
</dbReference>
<organism evidence="4 5">
    <name type="scientific">Paracoccus zhejiangensis</name>
    <dbReference type="NCBI Taxonomy" id="1077935"/>
    <lineage>
        <taxon>Bacteria</taxon>
        <taxon>Pseudomonadati</taxon>
        <taxon>Pseudomonadota</taxon>
        <taxon>Alphaproteobacteria</taxon>
        <taxon>Rhodobacterales</taxon>
        <taxon>Paracoccaceae</taxon>
        <taxon>Paracoccus</taxon>
    </lineage>
</organism>
<dbReference type="KEGG" id="pzh:CX676_13365"/>
<comment type="similarity">
    <text evidence="1">Belongs to the short-chain dehydrogenases/reductases (SDR) family.</text>
</comment>
<evidence type="ECO:0000256" key="1">
    <source>
        <dbReference type="ARBA" id="ARBA00006484"/>
    </source>
</evidence>
<dbReference type="InterPro" id="IPR057326">
    <property type="entry name" value="KR_dom"/>
</dbReference>
<dbReference type="SMART" id="SM00822">
    <property type="entry name" value="PKS_KR"/>
    <property type="match status" value="1"/>
</dbReference>
<dbReference type="Pfam" id="PF13561">
    <property type="entry name" value="adh_short_C2"/>
    <property type="match status" value="1"/>
</dbReference>
<dbReference type="InterPro" id="IPR036291">
    <property type="entry name" value="NAD(P)-bd_dom_sf"/>
</dbReference>
<keyword evidence="2" id="KW-0560">Oxidoreductase</keyword>
<sequence>MSRGAVLVTGASSGIGLAIAQALLAEGFSVIGLSRSAPKGLGEGFTHLPVDLTDPVALTAALGDLPPLAGVVHAAGLLRVGRHDAFDFTDGARMWQLHVETSARLIGALAPRLSDGGRIVLIGSRVARGAPGRALYAASKAALSGLVRSVAAELAPRGITVNIVAPGATDTPMLRDPERASEAPKLPPIGRMIRPEEVAATVAFLLSPLAGAITGQEIVICGGASL</sequence>
<dbReference type="InterPro" id="IPR051122">
    <property type="entry name" value="SDR_DHRS6-like"/>
</dbReference>
<proteinExistence type="inferred from homology"/>
<dbReference type="Gene3D" id="3.40.50.720">
    <property type="entry name" value="NAD(P)-binding Rossmann-like Domain"/>
    <property type="match status" value="1"/>
</dbReference>
<dbReference type="InterPro" id="IPR002347">
    <property type="entry name" value="SDR_fam"/>
</dbReference>
<dbReference type="PRINTS" id="PR00081">
    <property type="entry name" value="GDHRDH"/>
</dbReference>
<evidence type="ECO:0000313" key="4">
    <source>
        <dbReference type="EMBL" id="AUH65036.1"/>
    </source>
</evidence>
<protein>
    <submittedName>
        <fullName evidence="4">Oxidoreductase</fullName>
    </submittedName>
</protein>
<dbReference type="AlphaFoldDB" id="A0A2H5F0G6"/>
<evidence type="ECO:0000313" key="5">
    <source>
        <dbReference type="Proteomes" id="UP000234530"/>
    </source>
</evidence>
<accession>A0A2H5F0G6</accession>
<dbReference type="GO" id="GO:0016491">
    <property type="term" value="F:oxidoreductase activity"/>
    <property type="evidence" value="ECO:0007669"/>
    <property type="project" value="UniProtKB-KW"/>
</dbReference>
<keyword evidence="5" id="KW-1185">Reference proteome</keyword>
<feature type="domain" description="Ketoreductase" evidence="3">
    <location>
        <begin position="4"/>
        <end position="169"/>
    </location>
</feature>
<evidence type="ECO:0000259" key="3">
    <source>
        <dbReference type="SMART" id="SM00822"/>
    </source>
</evidence>
<reference evidence="4 5" key="1">
    <citation type="journal article" date="2013" name="Antonie Van Leeuwenhoek">
        <title>Paracoccus zhejiangensis sp. nov., isolated from activated sludge in wastewater-treatment system.</title>
        <authorList>
            <person name="Wu Z.G."/>
            <person name="Zhang D.F."/>
            <person name="Liu Y.L."/>
            <person name="Wang F."/>
            <person name="Jiang X."/>
            <person name="Li C."/>
            <person name="Li S.P."/>
            <person name="Hong Q."/>
            <person name="Li W.J."/>
        </authorList>
    </citation>
    <scope>NUCLEOTIDE SEQUENCE [LARGE SCALE GENOMIC DNA]</scope>
    <source>
        <strain evidence="4 5">J6</strain>
    </source>
</reference>
<dbReference type="RefSeq" id="WP_101753063.1">
    <property type="nucleotide sequence ID" value="NZ_CP025430.1"/>
</dbReference>
<evidence type="ECO:0000256" key="2">
    <source>
        <dbReference type="ARBA" id="ARBA00023002"/>
    </source>
</evidence>
<gene>
    <name evidence="4" type="ORF">CX676_13365</name>
</gene>
<dbReference type="PANTHER" id="PTHR43477:SF1">
    <property type="entry name" value="DIHYDROANTICAPSIN 7-DEHYDROGENASE"/>
    <property type="match status" value="1"/>
</dbReference>
<dbReference type="OrthoDB" id="9779623at2"/>
<dbReference type="Proteomes" id="UP000234530">
    <property type="component" value="Chromosome"/>
</dbReference>
<name>A0A2H5F0G6_9RHOB</name>